<dbReference type="InterPro" id="IPR037532">
    <property type="entry name" value="FtsI_transpept"/>
</dbReference>
<evidence type="ECO:0000259" key="18">
    <source>
        <dbReference type="Pfam" id="PF03717"/>
    </source>
</evidence>
<evidence type="ECO:0000256" key="3">
    <source>
        <dbReference type="ARBA" id="ARBA00022519"/>
    </source>
</evidence>
<dbReference type="GO" id="GO:0008360">
    <property type="term" value="P:regulation of cell shape"/>
    <property type="evidence" value="ECO:0007669"/>
    <property type="project" value="UniProtKB-KW"/>
</dbReference>
<evidence type="ECO:0000256" key="6">
    <source>
        <dbReference type="ARBA" id="ARBA00022670"/>
    </source>
</evidence>
<keyword evidence="10 16" id="KW-0573">Peptidoglycan synthesis</keyword>
<dbReference type="EMBL" id="CP022530">
    <property type="protein sequence ID" value="ASP37226.1"/>
    <property type="molecule type" value="Genomic_DNA"/>
</dbReference>
<evidence type="ECO:0000256" key="11">
    <source>
        <dbReference type="ARBA" id="ARBA00022989"/>
    </source>
</evidence>
<feature type="active site" description="Acyl-ester intermediate" evidence="16">
    <location>
        <position position="294"/>
    </location>
</feature>
<evidence type="ECO:0000256" key="4">
    <source>
        <dbReference type="ARBA" id="ARBA00022618"/>
    </source>
</evidence>
<accession>A0A222FF78</accession>
<dbReference type="GO" id="GO:0043093">
    <property type="term" value="P:FtsZ-dependent cytokinesis"/>
    <property type="evidence" value="ECO:0007669"/>
    <property type="project" value="UniProtKB-UniRule"/>
</dbReference>
<dbReference type="UniPathway" id="UPA00219"/>
<evidence type="ECO:0000259" key="17">
    <source>
        <dbReference type="Pfam" id="PF00905"/>
    </source>
</evidence>
<evidence type="ECO:0000313" key="20">
    <source>
        <dbReference type="Proteomes" id="UP000202440"/>
    </source>
</evidence>
<keyword evidence="7 16" id="KW-0812">Transmembrane</keyword>
<dbReference type="AlphaFoldDB" id="A0A222FF78"/>
<evidence type="ECO:0000256" key="12">
    <source>
        <dbReference type="ARBA" id="ARBA00023136"/>
    </source>
</evidence>
<dbReference type="KEGG" id="bsan:CHH28_00335"/>
<comment type="similarity">
    <text evidence="16">Belongs to the transpeptidase family. FtsI subfamily.</text>
</comment>
<evidence type="ECO:0000313" key="19">
    <source>
        <dbReference type="EMBL" id="ASP37226.1"/>
    </source>
</evidence>
<keyword evidence="4 16" id="KW-0132">Cell division</keyword>
<keyword evidence="2 16" id="KW-1003">Cell membrane</keyword>
<dbReference type="GO" id="GO:0009002">
    <property type="term" value="F:serine-type D-Ala-D-Ala carboxypeptidase activity"/>
    <property type="evidence" value="ECO:0007669"/>
    <property type="project" value="UniProtKB-UniRule"/>
</dbReference>
<dbReference type="GO" id="GO:0006508">
    <property type="term" value="P:proteolysis"/>
    <property type="evidence" value="ECO:0007669"/>
    <property type="project" value="UniProtKB-KW"/>
</dbReference>
<name>A0A222FF78_9GAMM</name>
<dbReference type="InterPro" id="IPR001460">
    <property type="entry name" value="PCN-bd_Tpept"/>
</dbReference>
<sequence length="576" mass="63502">MSAEPQPHRIARWRFALVLSGFVLLLLVVQGRLVMLHTVKQPFLFEQGEQRTVRHEVQPAMRGSITDRHGRPLAVSTPVVTLWLNPQQIDPKRLPELAKALNLPTRTLASRVANAFDKQREFMYLQRQMSPQDAQQVLDLGIAGVYGDEDFRRFYPAAEVTAHLLGIVNIDGQGQEGLELAYNDYLSGRDGARQVVKDLYGNVVQSVQVQQVPRAGDDLRLTMDLRLQYVAYRELKAAVAAHNAKAGAAVLLDARNGDVLALVNQPSYNPNNRATLKPEHMRNRAIADLIEPGSTMKPFTVAAALESGRYRSNSEIDTSPGIIRVKRKAIRDHRNYGVLDITGIITKSSNVGVVKLAHDLGPESIWSFFADAGVGDTTVLGFPGEAVGRLPYPEQLDELRLATVSYGYGLSVTPLQLAQAYTTFTEGGCRLPVHLVMPEQRDPECKRVMSERVARQVVDMMGTVVSERGTGKRARIDGYQAGGKTGTAHKVGESGYEDARYTAVFAGVAPISDPELVLVVVVDDPQGQEYYGGEVAAPVFSRIMSQALRLRQVLPDERDPNWLTTLVAKRGQHEAQ</sequence>
<dbReference type="Proteomes" id="UP000202440">
    <property type="component" value="Chromosome"/>
</dbReference>
<dbReference type="Gene3D" id="3.90.1310.10">
    <property type="entry name" value="Penicillin-binding protein 2a (Domain 2)"/>
    <property type="match status" value="1"/>
</dbReference>
<dbReference type="GO" id="GO:0008955">
    <property type="term" value="F:peptidoglycan glycosyltransferase activity"/>
    <property type="evidence" value="ECO:0007669"/>
    <property type="project" value="InterPro"/>
</dbReference>
<dbReference type="SUPFAM" id="SSF56519">
    <property type="entry name" value="Penicillin binding protein dimerisation domain"/>
    <property type="match status" value="1"/>
</dbReference>
<dbReference type="EC" id="3.4.16.4" evidence="16"/>
<keyword evidence="3 16" id="KW-0997">Cell inner membrane</keyword>
<evidence type="ECO:0000256" key="15">
    <source>
        <dbReference type="ARBA" id="ARBA00023316"/>
    </source>
</evidence>
<evidence type="ECO:0000256" key="13">
    <source>
        <dbReference type="ARBA" id="ARBA00023210"/>
    </source>
</evidence>
<dbReference type="InterPro" id="IPR012338">
    <property type="entry name" value="Beta-lactam/transpept-like"/>
</dbReference>
<evidence type="ECO:0000256" key="8">
    <source>
        <dbReference type="ARBA" id="ARBA00022801"/>
    </source>
</evidence>
<feature type="domain" description="Penicillin-binding protein dimerisation" evidence="18">
    <location>
        <begin position="58"/>
        <end position="206"/>
    </location>
</feature>
<dbReference type="InterPro" id="IPR005311">
    <property type="entry name" value="PBP_dimer"/>
</dbReference>
<dbReference type="GO" id="GO:0000917">
    <property type="term" value="P:division septum assembly"/>
    <property type="evidence" value="ECO:0007669"/>
    <property type="project" value="UniProtKB-KW"/>
</dbReference>
<evidence type="ECO:0000256" key="1">
    <source>
        <dbReference type="ARBA" id="ARBA00004370"/>
    </source>
</evidence>
<dbReference type="InterPro" id="IPR050515">
    <property type="entry name" value="Beta-lactam/transpept"/>
</dbReference>
<dbReference type="GO" id="GO:0071555">
    <property type="term" value="P:cell wall organization"/>
    <property type="evidence" value="ECO:0007669"/>
    <property type="project" value="UniProtKB-KW"/>
</dbReference>
<keyword evidence="12 16" id="KW-0472">Membrane</keyword>
<dbReference type="Gene3D" id="3.30.450.330">
    <property type="match status" value="1"/>
</dbReference>
<dbReference type="Pfam" id="PF00905">
    <property type="entry name" value="Transpeptidase"/>
    <property type="match status" value="1"/>
</dbReference>
<keyword evidence="5 16" id="KW-0121">Carboxypeptidase</keyword>
<dbReference type="HAMAP" id="MF_02080">
    <property type="entry name" value="FtsI_transpept"/>
    <property type="match status" value="1"/>
</dbReference>
<keyword evidence="9 16" id="KW-0133">Cell shape</keyword>
<dbReference type="GO" id="GO:0009252">
    <property type="term" value="P:peptidoglycan biosynthetic process"/>
    <property type="evidence" value="ECO:0007669"/>
    <property type="project" value="UniProtKB-UniRule"/>
</dbReference>
<evidence type="ECO:0000256" key="10">
    <source>
        <dbReference type="ARBA" id="ARBA00022984"/>
    </source>
</evidence>
<keyword evidence="13 16" id="KW-0717">Septation</keyword>
<dbReference type="RefSeq" id="WP_094058444.1">
    <property type="nucleotide sequence ID" value="NZ_CP022530.1"/>
</dbReference>
<dbReference type="PANTHER" id="PTHR30627">
    <property type="entry name" value="PEPTIDOGLYCAN D,D-TRANSPEPTIDASE"/>
    <property type="match status" value="1"/>
</dbReference>
<gene>
    <name evidence="16" type="primary">ftsI</name>
    <name evidence="19" type="ORF">CHH28_00335</name>
</gene>
<evidence type="ECO:0000256" key="9">
    <source>
        <dbReference type="ARBA" id="ARBA00022960"/>
    </source>
</evidence>
<proteinExistence type="inferred from homology"/>
<organism evidence="19 20">
    <name type="scientific">Bacterioplanes sanyensis</name>
    <dbReference type="NCBI Taxonomy" id="1249553"/>
    <lineage>
        <taxon>Bacteria</taxon>
        <taxon>Pseudomonadati</taxon>
        <taxon>Pseudomonadota</taxon>
        <taxon>Gammaproteobacteria</taxon>
        <taxon>Oceanospirillales</taxon>
        <taxon>Oceanospirillaceae</taxon>
        <taxon>Bacterioplanes</taxon>
    </lineage>
</organism>
<keyword evidence="11 16" id="KW-1133">Transmembrane helix</keyword>
<dbReference type="GO" id="GO:0008658">
    <property type="term" value="F:penicillin binding"/>
    <property type="evidence" value="ECO:0007669"/>
    <property type="project" value="InterPro"/>
</dbReference>
<evidence type="ECO:0000256" key="5">
    <source>
        <dbReference type="ARBA" id="ARBA00022645"/>
    </source>
</evidence>
<evidence type="ECO:0000256" key="14">
    <source>
        <dbReference type="ARBA" id="ARBA00023306"/>
    </source>
</evidence>
<keyword evidence="14 16" id="KW-0131">Cell cycle</keyword>
<dbReference type="OrthoDB" id="9789078at2"/>
<dbReference type="PANTHER" id="PTHR30627:SF1">
    <property type="entry name" value="PEPTIDOGLYCAN D,D-TRANSPEPTIDASE FTSI"/>
    <property type="match status" value="1"/>
</dbReference>
<feature type="domain" description="Penicillin-binding protein transpeptidase" evidence="17">
    <location>
        <begin position="247"/>
        <end position="544"/>
    </location>
</feature>
<evidence type="ECO:0000256" key="2">
    <source>
        <dbReference type="ARBA" id="ARBA00022475"/>
    </source>
</evidence>
<evidence type="ECO:0000256" key="16">
    <source>
        <dbReference type="HAMAP-Rule" id="MF_02080"/>
    </source>
</evidence>
<reference evidence="19 20" key="1">
    <citation type="submission" date="2017-07" db="EMBL/GenBank/DDBJ databases">
        <title>Annotated genome sequence of Bacterioplanes sanyensis isolated from Red Sea.</title>
        <authorList>
            <person name="Rehman Z.U."/>
        </authorList>
    </citation>
    <scope>NUCLEOTIDE SEQUENCE [LARGE SCALE GENOMIC DNA]</scope>
    <source>
        <strain evidence="19 20">NV9</strain>
    </source>
</reference>
<keyword evidence="8 16" id="KW-0378">Hydrolase</keyword>
<protein>
    <recommendedName>
        <fullName evidence="16">Peptidoglycan D,D-transpeptidase FtsI</fullName>
        <ecNumber evidence="16">3.4.16.4</ecNumber>
    </recommendedName>
    <alternativeName>
        <fullName evidence="16">Penicillin-binding protein 3</fullName>
        <shortName evidence="16">PBP-3</shortName>
    </alternativeName>
</protein>
<dbReference type="Pfam" id="PF03717">
    <property type="entry name" value="PBP_dimer"/>
    <property type="match status" value="1"/>
</dbReference>
<keyword evidence="6 16" id="KW-0645">Protease</keyword>
<dbReference type="GO" id="GO:0005886">
    <property type="term" value="C:plasma membrane"/>
    <property type="evidence" value="ECO:0007669"/>
    <property type="project" value="UniProtKB-UniRule"/>
</dbReference>
<comment type="subcellular location">
    <subcellularLocation>
        <location evidence="1">Membrane</location>
    </subcellularLocation>
</comment>
<keyword evidence="20" id="KW-1185">Reference proteome</keyword>
<evidence type="ECO:0000256" key="7">
    <source>
        <dbReference type="ARBA" id="ARBA00022692"/>
    </source>
</evidence>
<comment type="function">
    <text evidence="16">Catalyzes cross-linking of the peptidoglycan cell wall at the division septum.</text>
</comment>
<keyword evidence="15 16" id="KW-0961">Cell wall biogenesis/degradation</keyword>
<comment type="catalytic activity">
    <reaction evidence="16">
        <text>Preferential cleavage: (Ac)2-L-Lys-D-Ala-|-D-Ala. Also transpeptidation of peptidyl-alanyl moieties that are N-acyl substituents of D-alanine.</text>
        <dbReference type="EC" id="3.4.16.4"/>
    </reaction>
</comment>
<dbReference type="Gene3D" id="3.40.710.10">
    <property type="entry name" value="DD-peptidase/beta-lactamase superfamily"/>
    <property type="match status" value="1"/>
</dbReference>
<comment type="pathway">
    <text evidence="16">Cell wall biogenesis; peptidoglycan biosynthesis.</text>
</comment>
<dbReference type="InterPro" id="IPR036138">
    <property type="entry name" value="PBP_dimer_sf"/>
</dbReference>
<dbReference type="SUPFAM" id="SSF56601">
    <property type="entry name" value="beta-lactamase/transpeptidase-like"/>
    <property type="match status" value="1"/>
</dbReference>